<keyword evidence="3" id="KW-1185">Reference proteome</keyword>
<accession>A0ABV5LS31</accession>
<dbReference type="InterPro" id="IPR052171">
    <property type="entry name" value="NHEJ_LigD"/>
</dbReference>
<keyword evidence="2" id="KW-0436">Ligase</keyword>
<dbReference type="GO" id="GO:0016874">
    <property type="term" value="F:ligase activity"/>
    <property type="evidence" value="ECO:0007669"/>
    <property type="project" value="UniProtKB-KW"/>
</dbReference>
<sequence length="315" mass="33817">MSDDEVRDGVALKHLDGELFDGAGATKRDLVDHVDRFAPWLLAELTGRPLTVTRVRPGQRPFVQKNLPASAPDWIPVREVWSEASQRTVRYPLVEDRRTLLWLAGQRAVELHPTMLDGSGAVDRLVLDLDPPADAPFAAVVAAARVVRQVLEDVGVGSAVKTSGSKGVHVVVPVRPLPVEDAAGATRALAVRVEQLAPDVATTAYLVEDRGGRVYLDPTRAGNATLACCWSPRARPGVPVSFPVGWDRLGENVPGDFTLATVGAAVGPDDPWRAMLPAPQEVPGVLVDEGRGIPAPRVAAMHEGRRRARARRQGS</sequence>
<evidence type="ECO:0000313" key="3">
    <source>
        <dbReference type="Proteomes" id="UP001589748"/>
    </source>
</evidence>
<dbReference type="Gene3D" id="3.90.920.10">
    <property type="entry name" value="DNA primase, PRIM domain"/>
    <property type="match status" value="1"/>
</dbReference>
<dbReference type="EMBL" id="JBHMDM010000004">
    <property type="protein sequence ID" value="MFB9376900.1"/>
    <property type="molecule type" value="Genomic_DNA"/>
</dbReference>
<evidence type="ECO:0000259" key="1">
    <source>
        <dbReference type="Pfam" id="PF21686"/>
    </source>
</evidence>
<dbReference type="InterPro" id="IPR014145">
    <property type="entry name" value="LigD_pol_dom"/>
</dbReference>
<organism evidence="2 3">
    <name type="scientific">Kineococcus gynurae</name>
    <dbReference type="NCBI Taxonomy" id="452979"/>
    <lineage>
        <taxon>Bacteria</taxon>
        <taxon>Bacillati</taxon>
        <taxon>Actinomycetota</taxon>
        <taxon>Actinomycetes</taxon>
        <taxon>Kineosporiales</taxon>
        <taxon>Kineosporiaceae</taxon>
        <taxon>Kineococcus</taxon>
    </lineage>
</organism>
<gene>
    <name evidence="2" type="ORF">ACFFVI_07955</name>
</gene>
<dbReference type="PANTHER" id="PTHR42705:SF2">
    <property type="entry name" value="BIFUNCTIONAL NON-HOMOLOGOUS END JOINING PROTEIN LIGD"/>
    <property type="match status" value="1"/>
</dbReference>
<protein>
    <submittedName>
        <fullName evidence="2">ATP-dependent DNA ligase</fullName>
    </submittedName>
</protein>
<dbReference type="Pfam" id="PF21686">
    <property type="entry name" value="LigD_Prim-Pol"/>
    <property type="match status" value="1"/>
</dbReference>
<name>A0ABV5LS31_9ACTN</name>
<evidence type="ECO:0000313" key="2">
    <source>
        <dbReference type="EMBL" id="MFB9376900.1"/>
    </source>
</evidence>
<dbReference type="RefSeq" id="WP_380135558.1">
    <property type="nucleotide sequence ID" value="NZ_JBHLUI010000003.1"/>
</dbReference>
<feature type="domain" description="DNA ligase D polymerase" evidence="1">
    <location>
        <begin position="26"/>
        <end position="272"/>
    </location>
</feature>
<comment type="caution">
    <text evidence="2">The sequence shown here is derived from an EMBL/GenBank/DDBJ whole genome shotgun (WGS) entry which is preliminary data.</text>
</comment>
<dbReference type="Proteomes" id="UP001589748">
    <property type="component" value="Unassembled WGS sequence"/>
</dbReference>
<dbReference type="PANTHER" id="PTHR42705">
    <property type="entry name" value="BIFUNCTIONAL NON-HOMOLOGOUS END JOINING PROTEIN LIGD"/>
    <property type="match status" value="1"/>
</dbReference>
<reference evidence="2 3" key="1">
    <citation type="submission" date="2024-09" db="EMBL/GenBank/DDBJ databases">
        <authorList>
            <person name="Sun Q."/>
            <person name="Mori K."/>
        </authorList>
    </citation>
    <scope>NUCLEOTIDE SEQUENCE [LARGE SCALE GENOMIC DNA]</scope>
    <source>
        <strain evidence="2 3">TISTR 1856</strain>
    </source>
</reference>
<proteinExistence type="predicted"/>